<evidence type="ECO:0000259" key="3">
    <source>
        <dbReference type="Pfam" id="PF00857"/>
    </source>
</evidence>
<dbReference type="OrthoDB" id="167809at2759"/>
<reference evidence="4" key="1">
    <citation type="submission" date="2021-02" db="EMBL/GenBank/DDBJ databases">
        <authorList>
            <person name="Dougan E. K."/>
            <person name="Rhodes N."/>
            <person name="Thang M."/>
            <person name="Chan C."/>
        </authorList>
    </citation>
    <scope>NUCLEOTIDE SEQUENCE</scope>
</reference>
<dbReference type="PANTHER" id="PTHR43540:SF6">
    <property type="entry name" value="ISOCHORISMATASE-LIKE DOMAIN-CONTAINING PROTEIN"/>
    <property type="match status" value="1"/>
</dbReference>
<evidence type="ECO:0000313" key="6">
    <source>
        <dbReference type="Proteomes" id="UP000654075"/>
    </source>
</evidence>
<evidence type="ECO:0000313" key="4">
    <source>
        <dbReference type="EMBL" id="CAE8613857.1"/>
    </source>
</evidence>
<comment type="similarity">
    <text evidence="1">Belongs to the isochorismatase family.</text>
</comment>
<protein>
    <recommendedName>
        <fullName evidence="3">Isochorismatase-like domain-containing protein</fullName>
    </recommendedName>
</protein>
<proteinExistence type="inferred from homology"/>
<dbReference type="Proteomes" id="UP000626109">
    <property type="component" value="Unassembled WGS sequence"/>
</dbReference>
<dbReference type="Proteomes" id="UP000654075">
    <property type="component" value="Unassembled WGS sequence"/>
</dbReference>
<dbReference type="Gene3D" id="3.40.50.850">
    <property type="entry name" value="Isochorismatase-like"/>
    <property type="match status" value="1"/>
</dbReference>
<evidence type="ECO:0000256" key="2">
    <source>
        <dbReference type="ARBA" id="ARBA00022801"/>
    </source>
</evidence>
<keyword evidence="6" id="KW-1185">Reference proteome</keyword>
<dbReference type="CDD" id="cd00431">
    <property type="entry name" value="cysteine_hydrolases"/>
    <property type="match status" value="1"/>
</dbReference>
<evidence type="ECO:0000313" key="5">
    <source>
        <dbReference type="EMBL" id="CAE8724813.1"/>
    </source>
</evidence>
<dbReference type="AlphaFoldDB" id="A0A813FI24"/>
<dbReference type="GO" id="GO:0016787">
    <property type="term" value="F:hydrolase activity"/>
    <property type="evidence" value="ECO:0007669"/>
    <property type="project" value="UniProtKB-KW"/>
</dbReference>
<dbReference type="InterPro" id="IPR050272">
    <property type="entry name" value="Isochorismatase-like_hydrls"/>
</dbReference>
<feature type="domain" description="Isochorismatase-like" evidence="3">
    <location>
        <begin position="12"/>
        <end position="169"/>
    </location>
</feature>
<organism evidence="4 6">
    <name type="scientific">Polarella glacialis</name>
    <name type="common">Dinoflagellate</name>
    <dbReference type="NCBI Taxonomy" id="89957"/>
    <lineage>
        <taxon>Eukaryota</taxon>
        <taxon>Sar</taxon>
        <taxon>Alveolata</taxon>
        <taxon>Dinophyceae</taxon>
        <taxon>Suessiales</taxon>
        <taxon>Suessiaceae</taxon>
        <taxon>Polarella</taxon>
    </lineage>
</organism>
<dbReference type="EMBL" id="CAJNNV010025321">
    <property type="protein sequence ID" value="CAE8613857.1"/>
    <property type="molecule type" value="Genomic_DNA"/>
</dbReference>
<keyword evidence="2" id="KW-0378">Hydrolase</keyword>
<dbReference type="Pfam" id="PF00857">
    <property type="entry name" value="Isochorismatase"/>
    <property type="match status" value="1"/>
</dbReference>
<dbReference type="PANTHER" id="PTHR43540">
    <property type="entry name" value="PEROXYUREIDOACRYLATE/UREIDOACRYLATE AMIDOHYDROLASE-RELATED"/>
    <property type="match status" value="1"/>
</dbReference>
<sequence>MPAEYPIAKSKTALLVIDAQKVYSSTESPLCCKDFSAAIKNINALSAKMREMGSPVVVIKHIYKEDKSDVGRIGDFGIDGLWNETNVLSQYDDALIIDDSDIQISKTRYSAFVGTGLEETLKNKGVDTLIVTGFMTQFCVTSTTRHGADLDFKVITPSDANDGPDLPDVPIAVTKQALNVAWGIAVADTTDTEKLLERMK</sequence>
<dbReference type="SUPFAM" id="SSF52499">
    <property type="entry name" value="Isochorismatase-like hydrolases"/>
    <property type="match status" value="1"/>
</dbReference>
<dbReference type="EMBL" id="CAJNNW010034952">
    <property type="protein sequence ID" value="CAE8724813.1"/>
    <property type="molecule type" value="Genomic_DNA"/>
</dbReference>
<gene>
    <name evidence="4" type="ORF">PGLA1383_LOCUS31605</name>
    <name evidence="5" type="ORF">PGLA2088_LOCUS43854</name>
</gene>
<dbReference type="InterPro" id="IPR000868">
    <property type="entry name" value="Isochorismatase-like_dom"/>
</dbReference>
<comment type="caution">
    <text evidence="4">The sequence shown here is derived from an EMBL/GenBank/DDBJ whole genome shotgun (WGS) entry which is preliminary data.</text>
</comment>
<accession>A0A813FI24</accession>
<name>A0A813FI24_POLGL</name>
<evidence type="ECO:0000256" key="1">
    <source>
        <dbReference type="ARBA" id="ARBA00006336"/>
    </source>
</evidence>
<dbReference type="InterPro" id="IPR036380">
    <property type="entry name" value="Isochorismatase-like_sf"/>
</dbReference>